<accession>A0A921Q2Y0</accession>
<sequence length="244" mass="27239">MSHPPSSKPECWALWLVSCGRIAAGGTHRQSFADQWRPFGAARAAAIGGFSHIEARPFVGRKGERRTNKARNKEGAKAGGRPFVFLRNAGAPLLKFILYGGGKEVKGTTNQSRRRRSTGRGEIASLEQQMGKEELMEMGTNHTQRTGRKKKSHRNGLKDRTEMNPGTNRRNGVGRNRRRRIESGKHLTESGVRDVSQGSLSDESTRKREGREGDVPPHSHTHRLITHTSGIVQRYHCTMILCRL</sequence>
<evidence type="ECO:0000256" key="1">
    <source>
        <dbReference type="SAM" id="MobiDB-lite"/>
    </source>
</evidence>
<dbReference type="AlphaFoldDB" id="A0A921Q2Y0"/>
<gene>
    <name evidence="2" type="ORF">BDA96_10G150600</name>
</gene>
<evidence type="ECO:0000313" key="3">
    <source>
        <dbReference type="Proteomes" id="UP000807115"/>
    </source>
</evidence>
<comment type="caution">
    <text evidence="2">The sequence shown here is derived from an EMBL/GenBank/DDBJ whole genome shotgun (WGS) entry which is preliminary data.</text>
</comment>
<proteinExistence type="predicted"/>
<feature type="region of interest" description="Disordered" evidence="1">
    <location>
        <begin position="104"/>
        <end position="222"/>
    </location>
</feature>
<organism evidence="2 3">
    <name type="scientific">Sorghum bicolor</name>
    <name type="common">Sorghum</name>
    <name type="synonym">Sorghum vulgare</name>
    <dbReference type="NCBI Taxonomy" id="4558"/>
    <lineage>
        <taxon>Eukaryota</taxon>
        <taxon>Viridiplantae</taxon>
        <taxon>Streptophyta</taxon>
        <taxon>Embryophyta</taxon>
        <taxon>Tracheophyta</taxon>
        <taxon>Spermatophyta</taxon>
        <taxon>Magnoliopsida</taxon>
        <taxon>Liliopsida</taxon>
        <taxon>Poales</taxon>
        <taxon>Poaceae</taxon>
        <taxon>PACMAD clade</taxon>
        <taxon>Panicoideae</taxon>
        <taxon>Andropogonodae</taxon>
        <taxon>Andropogoneae</taxon>
        <taxon>Sorghinae</taxon>
        <taxon>Sorghum</taxon>
    </lineage>
</organism>
<name>A0A921Q2Y0_SORBI</name>
<protein>
    <submittedName>
        <fullName evidence="2">Uncharacterized protein</fullName>
    </submittedName>
</protein>
<feature type="compositionally biased region" description="Basic residues" evidence="1">
    <location>
        <begin position="145"/>
        <end position="155"/>
    </location>
</feature>
<feature type="compositionally biased region" description="Basic and acidic residues" evidence="1">
    <location>
        <begin position="203"/>
        <end position="217"/>
    </location>
</feature>
<dbReference type="Proteomes" id="UP000807115">
    <property type="component" value="Chromosome 10"/>
</dbReference>
<evidence type="ECO:0000313" key="2">
    <source>
        <dbReference type="EMBL" id="KAG0513991.1"/>
    </source>
</evidence>
<feature type="compositionally biased region" description="Basic and acidic residues" evidence="1">
    <location>
        <begin position="181"/>
        <end position="192"/>
    </location>
</feature>
<reference evidence="2" key="1">
    <citation type="journal article" date="2019" name="BMC Genomics">
        <title>A new reference genome for Sorghum bicolor reveals high levels of sequence similarity between sweet and grain genotypes: implications for the genetics of sugar metabolism.</title>
        <authorList>
            <person name="Cooper E.A."/>
            <person name="Brenton Z.W."/>
            <person name="Flinn B.S."/>
            <person name="Jenkins J."/>
            <person name="Shu S."/>
            <person name="Flowers D."/>
            <person name="Luo F."/>
            <person name="Wang Y."/>
            <person name="Xia P."/>
            <person name="Barry K."/>
            <person name="Daum C."/>
            <person name="Lipzen A."/>
            <person name="Yoshinaga Y."/>
            <person name="Schmutz J."/>
            <person name="Saski C."/>
            <person name="Vermerris W."/>
            <person name="Kresovich S."/>
        </authorList>
    </citation>
    <scope>NUCLEOTIDE SEQUENCE</scope>
</reference>
<dbReference type="EMBL" id="CM027689">
    <property type="protein sequence ID" value="KAG0513991.1"/>
    <property type="molecule type" value="Genomic_DNA"/>
</dbReference>
<reference evidence="2" key="2">
    <citation type="submission" date="2020-10" db="EMBL/GenBank/DDBJ databases">
        <authorList>
            <person name="Cooper E.A."/>
            <person name="Brenton Z.W."/>
            <person name="Flinn B.S."/>
            <person name="Jenkins J."/>
            <person name="Shu S."/>
            <person name="Flowers D."/>
            <person name="Luo F."/>
            <person name="Wang Y."/>
            <person name="Xia P."/>
            <person name="Barry K."/>
            <person name="Daum C."/>
            <person name="Lipzen A."/>
            <person name="Yoshinaga Y."/>
            <person name="Schmutz J."/>
            <person name="Saski C."/>
            <person name="Vermerris W."/>
            <person name="Kresovich S."/>
        </authorList>
    </citation>
    <scope>NUCLEOTIDE SEQUENCE</scope>
</reference>